<reference evidence="2 3" key="1">
    <citation type="submission" date="2024-10" db="EMBL/GenBank/DDBJ databases">
        <title>The Natural Products Discovery Center: Release of the First 8490 Sequenced Strains for Exploring Actinobacteria Biosynthetic Diversity.</title>
        <authorList>
            <person name="Kalkreuter E."/>
            <person name="Kautsar S.A."/>
            <person name="Yang D."/>
            <person name="Bader C.D."/>
            <person name="Teijaro C.N."/>
            <person name="Fluegel L."/>
            <person name="Davis C.M."/>
            <person name="Simpson J.R."/>
            <person name="Lauterbach L."/>
            <person name="Steele A.D."/>
            <person name="Gui C."/>
            <person name="Meng S."/>
            <person name="Li G."/>
            <person name="Viehrig K."/>
            <person name="Ye F."/>
            <person name="Su P."/>
            <person name="Kiefer A.F."/>
            <person name="Nichols A."/>
            <person name="Cepeda A.J."/>
            <person name="Yan W."/>
            <person name="Fan B."/>
            <person name="Jiang Y."/>
            <person name="Adhikari A."/>
            <person name="Zheng C.-J."/>
            <person name="Schuster L."/>
            <person name="Cowan T.M."/>
            <person name="Smanski M.J."/>
            <person name="Chevrette M.G."/>
            <person name="De Carvalho L.P.S."/>
            <person name="Shen B."/>
        </authorList>
    </citation>
    <scope>NUCLEOTIDE SEQUENCE [LARGE SCALE GENOMIC DNA]</scope>
    <source>
        <strain evidence="2 3">NPDC006488</strain>
    </source>
</reference>
<keyword evidence="1" id="KW-0732">Signal</keyword>
<evidence type="ECO:0008006" key="4">
    <source>
        <dbReference type="Google" id="ProtNLM"/>
    </source>
</evidence>
<accession>A0ABW6M2Y4</accession>
<sequence length="173" mass="18388">MRRTLTGTGLGAALLAAVALLATPASAASSGSDFSVIFPGDKPATAYHVENTAGVANGRITAKSVVSWEILEDQVIDNSKRFTSFKITARLESRPGKDNPDVVETSKTCDLTQLVNDHYTWLLNEPVNTCTAPSTIYDGEVFWSSDSTIVYDIEGDGKGPVTQELLGSPLVHG</sequence>
<comment type="caution">
    <text evidence="2">The sequence shown here is derived from an EMBL/GenBank/DDBJ whole genome shotgun (WGS) entry which is preliminary data.</text>
</comment>
<feature type="chain" id="PRO_5046244691" description="Secreted protein" evidence="1">
    <location>
        <begin position="28"/>
        <end position="173"/>
    </location>
</feature>
<dbReference type="RefSeq" id="WP_359614615.1">
    <property type="nucleotide sequence ID" value="NZ_JBFALI010000029.1"/>
</dbReference>
<gene>
    <name evidence="2" type="ORF">ACFYNQ_18180</name>
</gene>
<evidence type="ECO:0000313" key="3">
    <source>
        <dbReference type="Proteomes" id="UP001601303"/>
    </source>
</evidence>
<protein>
    <recommendedName>
        <fullName evidence="4">Secreted protein</fullName>
    </recommendedName>
</protein>
<dbReference type="EMBL" id="JBIAHM010000006">
    <property type="protein sequence ID" value="MFE9600489.1"/>
    <property type="molecule type" value="Genomic_DNA"/>
</dbReference>
<name>A0ABW6M2Y4_9ACTN</name>
<evidence type="ECO:0000256" key="1">
    <source>
        <dbReference type="SAM" id="SignalP"/>
    </source>
</evidence>
<organism evidence="2 3">
    <name type="scientific">Streptomyces hokutonensis</name>
    <dbReference type="NCBI Taxonomy" id="1306990"/>
    <lineage>
        <taxon>Bacteria</taxon>
        <taxon>Bacillati</taxon>
        <taxon>Actinomycetota</taxon>
        <taxon>Actinomycetes</taxon>
        <taxon>Kitasatosporales</taxon>
        <taxon>Streptomycetaceae</taxon>
        <taxon>Streptomyces</taxon>
    </lineage>
</organism>
<dbReference type="Proteomes" id="UP001601303">
    <property type="component" value="Unassembled WGS sequence"/>
</dbReference>
<feature type="signal peptide" evidence="1">
    <location>
        <begin position="1"/>
        <end position="27"/>
    </location>
</feature>
<proteinExistence type="predicted"/>
<keyword evidence="3" id="KW-1185">Reference proteome</keyword>
<evidence type="ECO:0000313" key="2">
    <source>
        <dbReference type="EMBL" id="MFE9600489.1"/>
    </source>
</evidence>